<dbReference type="PANTHER" id="PTHR12526">
    <property type="entry name" value="GLYCOSYLTRANSFERASE"/>
    <property type="match status" value="1"/>
</dbReference>
<dbReference type="EMBL" id="PIPV01000013">
    <property type="protein sequence ID" value="RUO51100.1"/>
    <property type="molecule type" value="Genomic_DNA"/>
</dbReference>
<dbReference type="SUPFAM" id="SSF53756">
    <property type="entry name" value="UDP-Glycosyltransferase/glycogen phosphorylase"/>
    <property type="match status" value="1"/>
</dbReference>
<dbReference type="Proteomes" id="UP000287330">
    <property type="component" value="Unassembled WGS sequence"/>
</dbReference>
<dbReference type="OrthoDB" id="8756565at2"/>
<evidence type="ECO:0000259" key="1">
    <source>
        <dbReference type="Pfam" id="PF00534"/>
    </source>
</evidence>
<dbReference type="Pfam" id="PF00534">
    <property type="entry name" value="Glycos_transf_1"/>
    <property type="match status" value="1"/>
</dbReference>
<dbReference type="Pfam" id="PF13579">
    <property type="entry name" value="Glyco_trans_4_4"/>
    <property type="match status" value="1"/>
</dbReference>
<organism evidence="3 4">
    <name type="scientific">Idiomarina fontislapidosi</name>
    <dbReference type="NCBI Taxonomy" id="263723"/>
    <lineage>
        <taxon>Bacteria</taxon>
        <taxon>Pseudomonadati</taxon>
        <taxon>Pseudomonadota</taxon>
        <taxon>Gammaproteobacteria</taxon>
        <taxon>Alteromonadales</taxon>
        <taxon>Idiomarinaceae</taxon>
        <taxon>Idiomarina</taxon>
    </lineage>
</organism>
<sequence>MKKQLLYFVDHSFPFSSDGYAVRTHAVAQGFVKNGYRVTVINRFGRVFSVPGIDANNVEPHYRIDGVNYLFFKSPSGKPPSAKYFSEWLEGATKLVKELISTYQPGQILVASNWENAWPVKLACEDLGKPYIYEVRGFWELSRATKEPKWIESEDFKYAKTREADVANSATRVLTLNKLMQRILVERGVSSEKVQLLPNSLSTLPAIPELGKERERLATEVKARYGVTQPFVLAYIGTFNHYEGLHLIIRALKELPEDVGLLLIGGSMARGHDEKDVSDPIREELMVEAKAQGVMNRVYFTGRILPHEVSVLYSAIDVVVNTRISTPVTDIVSALKPIETAAHAVPMVLSDIGANKDINDEFTYPNPLFKQGDSHDLACKVRDVLSQIPEHRRQAKANREFVKHYRLFPTLINMLF</sequence>
<gene>
    <name evidence="3" type="ORF">CWE25_11875</name>
</gene>
<protein>
    <submittedName>
        <fullName evidence="3">Uncharacterized protein</fullName>
    </submittedName>
</protein>
<dbReference type="AlphaFoldDB" id="A0A432XQX9"/>
<accession>A0A432XQX9</accession>
<dbReference type="GO" id="GO:0016757">
    <property type="term" value="F:glycosyltransferase activity"/>
    <property type="evidence" value="ECO:0007669"/>
    <property type="project" value="InterPro"/>
</dbReference>
<dbReference type="InterPro" id="IPR028098">
    <property type="entry name" value="Glyco_trans_4-like_N"/>
</dbReference>
<feature type="domain" description="Glycosyltransferase subfamily 4-like N-terminal" evidence="2">
    <location>
        <begin position="19"/>
        <end position="199"/>
    </location>
</feature>
<evidence type="ECO:0000313" key="4">
    <source>
        <dbReference type="Proteomes" id="UP000287330"/>
    </source>
</evidence>
<comment type="caution">
    <text evidence="3">The sequence shown here is derived from an EMBL/GenBank/DDBJ whole genome shotgun (WGS) entry which is preliminary data.</text>
</comment>
<feature type="domain" description="Glycosyl transferase family 1" evidence="1">
    <location>
        <begin position="228"/>
        <end position="399"/>
    </location>
</feature>
<proteinExistence type="predicted"/>
<dbReference type="RefSeq" id="WP_110576070.1">
    <property type="nucleotide sequence ID" value="NZ_PIPV01000013.1"/>
</dbReference>
<name>A0A432XQX9_9GAMM</name>
<evidence type="ECO:0000259" key="2">
    <source>
        <dbReference type="Pfam" id="PF13579"/>
    </source>
</evidence>
<keyword evidence="4" id="KW-1185">Reference proteome</keyword>
<evidence type="ECO:0000313" key="3">
    <source>
        <dbReference type="EMBL" id="RUO51100.1"/>
    </source>
</evidence>
<dbReference type="GO" id="GO:1901135">
    <property type="term" value="P:carbohydrate derivative metabolic process"/>
    <property type="evidence" value="ECO:0007669"/>
    <property type="project" value="UniProtKB-ARBA"/>
</dbReference>
<reference evidence="4" key="1">
    <citation type="journal article" date="2018" name="Front. Microbiol.">
        <title>Genome-Based Analysis Reveals the Taxonomy and Diversity of the Family Idiomarinaceae.</title>
        <authorList>
            <person name="Liu Y."/>
            <person name="Lai Q."/>
            <person name="Shao Z."/>
        </authorList>
    </citation>
    <scope>NUCLEOTIDE SEQUENCE [LARGE SCALE GENOMIC DNA]</scope>
    <source>
        <strain evidence="4">F23</strain>
    </source>
</reference>
<dbReference type="InterPro" id="IPR001296">
    <property type="entry name" value="Glyco_trans_1"/>
</dbReference>
<dbReference type="Gene3D" id="3.40.50.2000">
    <property type="entry name" value="Glycogen Phosphorylase B"/>
    <property type="match status" value="2"/>
</dbReference>